<protein>
    <submittedName>
        <fullName evidence="2">Uncharacterized protein</fullName>
    </submittedName>
</protein>
<name>A0A5C6MAQ3_9PLAN</name>
<keyword evidence="3" id="KW-1185">Reference proteome</keyword>
<dbReference type="AlphaFoldDB" id="A0A5C6MAQ3"/>
<feature type="compositionally biased region" description="Basic and acidic residues" evidence="1">
    <location>
        <begin position="235"/>
        <end position="261"/>
    </location>
</feature>
<feature type="region of interest" description="Disordered" evidence="1">
    <location>
        <begin position="202"/>
        <end position="261"/>
    </location>
</feature>
<gene>
    <name evidence="2" type="ORF">E3A20_08860</name>
</gene>
<dbReference type="Proteomes" id="UP000321083">
    <property type="component" value="Unassembled WGS sequence"/>
</dbReference>
<comment type="caution">
    <text evidence="2">The sequence shown here is derived from an EMBL/GenBank/DDBJ whole genome shotgun (WGS) entry which is preliminary data.</text>
</comment>
<proteinExistence type="predicted"/>
<evidence type="ECO:0000313" key="2">
    <source>
        <dbReference type="EMBL" id="TWW09981.1"/>
    </source>
</evidence>
<sequence>MIASTLLVAAALIPKDLPETTRVQRLSPFFSPKPGNVLNVDADELRNLRTKIRPEALRGVIRVSPPKGTCFIITRMASQPDDRICKPKNLTFSLRDLNRAGQISWVIKTGDGDFGTTLVWPTPYRIAIVTPFNNSPEDPPKYHFILSCKATKTEETRKIALEIDNGQTWTIRFPKVDTLEPQPKPLPNLYIVASGGKVSVKDAAEKKRAEEAAREAEAAGAPAPDAAPAPGASGDGKDGDGKDGEKSDKKPEEVDQSEDRVVWAIPARNSYGMNGSAFMPYGSVAGGSVGLCRYNYEGSTEDRWTGRVECHDVDGFRDVVLPVTCLRDIRP</sequence>
<organism evidence="2 3">
    <name type="scientific">Planctomyces bekefii</name>
    <dbReference type="NCBI Taxonomy" id="1653850"/>
    <lineage>
        <taxon>Bacteria</taxon>
        <taxon>Pseudomonadati</taxon>
        <taxon>Planctomycetota</taxon>
        <taxon>Planctomycetia</taxon>
        <taxon>Planctomycetales</taxon>
        <taxon>Planctomycetaceae</taxon>
        <taxon>Planctomyces</taxon>
    </lineage>
</organism>
<feature type="compositionally biased region" description="Basic and acidic residues" evidence="1">
    <location>
        <begin position="202"/>
        <end position="217"/>
    </location>
</feature>
<feature type="compositionally biased region" description="Low complexity" evidence="1">
    <location>
        <begin position="218"/>
        <end position="232"/>
    </location>
</feature>
<dbReference type="EMBL" id="SRHE01000132">
    <property type="protein sequence ID" value="TWW09981.1"/>
    <property type="molecule type" value="Genomic_DNA"/>
</dbReference>
<accession>A0A5C6MAQ3</accession>
<reference evidence="2 3" key="2">
    <citation type="submission" date="2019-08" db="EMBL/GenBank/DDBJ databases">
        <authorList>
            <person name="Henke P."/>
        </authorList>
    </citation>
    <scope>NUCLEOTIDE SEQUENCE [LARGE SCALE GENOMIC DNA]</scope>
    <source>
        <strain evidence="2">Phe10_nw2017</strain>
    </source>
</reference>
<reference evidence="2 3" key="1">
    <citation type="submission" date="2019-08" db="EMBL/GenBank/DDBJ databases">
        <title>100 year-old enigma solved: identification of Planctomyces bekefii, the type genus and species of the phylum Planctomycetes.</title>
        <authorList>
            <person name="Svetlana D.N."/>
            <person name="Overmann J."/>
        </authorList>
    </citation>
    <scope>NUCLEOTIDE SEQUENCE [LARGE SCALE GENOMIC DNA]</scope>
    <source>
        <strain evidence="2">Phe10_nw2017</strain>
    </source>
</reference>
<evidence type="ECO:0000313" key="3">
    <source>
        <dbReference type="Proteomes" id="UP000321083"/>
    </source>
</evidence>
<evidence type="ECO:0000256" key="1">
    <source>
        <dbReference type="SAM" id="MobiDB-lite"/>
    </source>
</evidence>